<accession>A0A420VD24</accession>
<reference evidence="2 3" key="1">
    <citation type="submission" date="2013-12" db="EMBL/GenBank/DDBJ databases">
        <title>Genome and proteome characterization of Caldibacillus debilis GB1 derived from a cellulolytic aero-tolerant co-culture.</title>
        <authorList>
            <person name="Wushke S.T."/>
            <person name="Zhang X."/>
            <person name="Fristensky B."/>
            <person name="Wilkins J.A."/>
            <person name="Levin D.B."/>
            <person name="Sparling R."/>
        </authorList>
    </citation>
    <scope>NUCLEOTIDE SEQUENCE [LARGE SCALE GENOMIC DNA]</scope>
    <source>
        <strain evidence="2 3">GB1</strain>
    </source>
</reference>
<evidence type="ECO:0000256" key="1">
    <source>
        <dbReference type="SAM" id="MobiDB-lite"/>
    </source>
</evidence>
<gene>
    <name evidence="2" type="ORF">Cdeb_01394</name>
</gene>
<name>A0A420VD24_9BACI</name>
<proteinExistence type="predicted"/>
<dbReference type="EMBL" id="AZRV01000044">
    <property type="protein sequence ID" value="RKO61445.1"/>
    <property type="molecule type" value="Genomic_DNA"/>
</dbReference>
<comment type="caution">
    <text evidence="2">The sequence shown here is derived from an EMBL/GenBank/DDBJ whole genome shotgun (WGS) entry which is preliminary data.</text>
</comment>
<feature type="compositionally biased region" description="Basic and acidic residues" evidence="1">
    <location>
        <begin position="52"/>
        <end position="69"/>
    </location>
</feature>
<protein>
    <submittedName>
        <fullName evidence="2">Uncharacterized protein</fullName>
    </submittedName>
</protein>
<feature type="region of interest" description="Disordered" evidence="1">
    <location>
        <begin position="17"/>
        <end position="69"/>
    </location>
</feature>
<evidence type="ECO:0000313" key="3">
    <source>
        <dbReference type="Proteomes" id="UP000286235"/>
    </source>
</evidence>
<dbReference type="AlphaFoldDB" id="A0A420VD24"/>
<dbReference type="Proteomes" id="UP000286235">
    <property type="component" value="Unassembled WGS sequence"/>
</dbReference>
<organism evidence="2 3">
    <name type="scientific">Caldibacillus debilis GB1</name>
    <dbReference type="NCBI Taxonomy" id="1339248"/>
    <lineage>
        <taxon>Bacteria</taxon>
        <taxon>Bacillati</taxon>
        <taxon>Bacillota</taxon>
        <taxon>Bacilli</taxon>
        <taxon>Bacillales</taxon>
        <taxon>Bacillaceae</taxon>
        <taxon>Caldibacillus</taxon>
    </lineage>
</organism>
<keyword evidence="3" id="KW-1185">Reference proteome</keyword>
<sequence length="69" mass="7605">MTAKMVYLGQRRSGQLERTVLNDGRNGFYAQPRRSDESSSGAERPLSPRSGPDLRDAIPTIEKNRAVGS</sequence>
<evidence type="ECO:0000313" key="2">
    <source>
        <dbReference type="EMBL" id="RKO61445.1"/>
    </source>
</evidence>